<proteinExistence type="predicted"/>
<accession>A0AAD1VQ35</accession>
<protein>
    <submittedName>
        <fullName evidence="2">Uncharacterized protein</fullName>
    </submittedName>
</protein>
<dbReference type="Proteomes" id="UP001295444">
    <property type="component" value="Chromosome 02"/>
</dbReference>
<keyword evidence="3" id="KW-1185">Reference proteome</keyword>
<feature type="region of interest" description="Disordered" evidence="1">
    <location>
        <begin position="77"/>
        <end position="105"/>
    </location>
</feature>
<dbReference type="EMBL" id="OW240913">
    <property type="protein sequence ID" value="CAH2248333.1"/>
    <property type="molecule type" value="Genomic_DNA"/>
</dbReference>
<gene>
    <name evidence="2" type="ORF">PECUL_23A034716</name>
</gene>
<reference evidence="2" key="1">
    <citation type="submission" date="2022-03" db="EMBL/GenBank/DDBJ databases">
        <authorList>
            <person name="Alioto T."/>
            <person name="Alioto T."/>
            <person name="Gomez Garrido J."/>
        </authorList>
    </citation>
    <scope>NUCLEOTIDE SEQUENCE</scope>
</reference>
<evidence type="ECO:0000313" key="2">
    <source>
        <dbReference type="EMBL" id="CAH2248333.1"/>
    </source>
</evidence>
<dbReference type="AlphaFoldDB" id="A0AAD1VQ35"/>
<sequence length="158" mass="16593">MADAHGLALQGQLQTTCLPHIIGCYLRVFLGETGGPLENDDTSCSVSTGVSGVPLRGVGKASAGQGDFPRCHTQTCTPYGAEKQKGYGSGTKSPETKGHETPPSEIASTMQTEDLTLLPAMGELRHPDATVLEGKPWKLAQAQHLLQRTGSCSYIPTG</sequence>
<evidence type="ECO:0000256" key="1">
    <source>
        <dbReference type="SAM" id="MobiDB-lite"/>
    </source>
</evidence>
<organism evidence="2 3">
    <name type="scientific">Pelobates cultripes</name>
    <name type="common">Western spadefoot toad</name>
    <dbReference type="NCBI Taxonomy" id="61616"/>
    <lineage>
        <taxon>Eukaryota</taxon>
        <taxon>Metazoa</taxon>
        <taxon>Chordata</taxon>
        <taxon>Craniata</taxon>
        <taxon>Vertebrata</taxon>
        <taxon>Euteleostomi</taxon>
        <taxon>Amphibia</taxon>
        <taxon>Batrachia</taxon>
        <taxon>Anura</taxon>
        <taxon>Pelobatoidea</taxon>
        <taxon>Pelobatidae</taxon>
        <taxon>Pelobates</taxon>
    </lineage>
</organism>
<name>A0AAD1VQ35_PELCU</name>
<evidence type="ECO:0000313" key="3">
    <source>
        <dbReference type="Proteomes" id="UP001295444"/>
    </source>
</evidence>